<organism evidence="1 2">
    <name type="scientific">Smallanthus sonchifolius</name>
    <dbReference type="NCBI Taxonomy" id="185202"/>
    <lineage>
        <taxon>Eukaryota</taxon>
        <taxon>Viridiplantae</taxon>
        <taxon>Streptophyta</taxon>
        <taxon>Embryophyta</taxon>
        <taxon>Tracheophyta</taxon>
        <taxon>Spermatophyta</taxon>
        <taxon>Magnoliopsida</taxon>
        <taxon>eudicotyledons</taxon>
        <taxon>Gunneridae</taxon>
        <taxon>Pentapetalae</taxon>
        <taxon>asterids</taxon>
        <taxon>campanulids</taxon>
        <taxon>Asterales</taxon>
        <taxon>Asteraceae</taxon>
        <taxon>Asteroideae</taxon>
        <taxon>Heliantheae alliance</taxon>
        <taxon>Millerieae</taxon>
        <taxon>Smallanthus</taxon>
    </lineage>
</organism>
<comment type="caution">
    <text evidence="1">The sequence shown here is derived from an EMBL/GenBank/DDBJ whole genome shotgun (WGS) entry which is preliminary data.</text>
</comment>
<keyword evidence="2" id="KW-1185">Reference proteome</keyword>
<name>A0ACB9E7E8_9ASTR</name>
<dbReference type="Proteomes" id="UP001056120">
    <property type="component" value="Linkage Group LG18"/>
</dbReference>
<proteinExistence type="predicted"/>
<sequence length="526" mass="59883">MARPVTRDVIKLVIGDRLFSWQCKKQHTVSNSTTEAEYVDASACFSQVIWMQHQLLDYGLTFLNTPIFCDNEAAVLIVKNPVQHSKTKHIDIKNDLIPLQTSQRPLLESTDMAEMIFVANYNLCAFTLDPPEEFEYFRSMVVGLTLSPINFAVMENPIIYRTHIQEFWSTATIHPNDHGEECIIGTVQAKRVRISEAVIRTALQFGDLPAHPTKLNQKVVTPILTRMGYEGPYPPLYKKLLHPYWRYLAHVCMNCLSGRKGGFDEINTTISSVMVALTMSLDYNFSKMVFEEFKSNLEGGKKDIFFMYPRFLQIILNRNHADLEPTVETLDLKAIGPMIFKFMNVNKQARRVYQGLHPLEKFGRFAALPEEDIEEPAVQVQAEVADEQIPPVQPQNEQQLEPEPQDPIEPELEDAEVISSSNDEGTPERPPVPINRYIREMESKRHRIENPPLTSSSNQDEKDADYTHASQQHQTLDAADRQIISNFDFATDSSATTLTHLSAEGMLLVQMIKDKATTSEVSYKDS</sequence>
<reference evidence="1 2" key="2">
    <citation type="journal article" date="2022" name="Mol. Ecol. Resour.">
        <title>The genomes of chicory, endive, great burdock and yacon provide insights into Asteraceae paleo-polyploidization history and plant inulin production.</title>
        <authorList>
            <person name="Fan W."/>
            <person name="Wang S."/>
            <person name="Wang H."/>
            <person name="Wang A."/>
            <person name="Jiang F."/>
            <person name="Liu H."/>
            <person name="Zhao H."/>
            <person name="Xu D."/>
            <person name="Zhang Y."/>
        </authorList>
    </citation>
    <scope>NUCLEOTIDE SEQUENCE [LARGE SCALE GENOMIC DNA]</scope>
    <source>
        <strain evidence="2">cv. Yunnan</strain>
        <tissue evidence="1">Leaves</tissue>
    </source>
</reference>
<dbReference type="EMBL" id="CM042035">
    <property type="protein sequence ID" value="KAI3754595.1"/>
    <property type="molecule type" value="Genomic_DNA"/>
</dbReference>
<accession>A0ACB9E7E8</accession>
<reference evidence="2" key="1">
    <citation type="journal article" date="2022" name="Mol. Ecol. Resour.">
        <title>The genomes of chicory, endive, great burdock and yacon provide insights into Asteraceae palaeo-polyploidization history and plant inulin production.</title>
        <authorList>
            <person name="Fan W."/>
            <person name="Wang S."/>
            <person name="Wang H."/>
            <person name="Wang A."/>
            <person name="Jiang F."/>
            <person name="Liu H."/>
            <person name="Zhao H."/>
            <person name="Xu D."/>
            <person name="Zhang Y."/>
        </authorList>
    </citation>
    <scope>NUCLEOTIDE SEQUENCE [LARGE SCALE GENOMIC DNA]</scope>
    <source>
        <strain evidence="2">cv. Yunnan</strain>
    </source>
</reference>
<evidence type="ECO:0000313" key="2">
    <source>
        <dbReference type="Proteomes" id="UP001056120"/>
    </source>
</evidence>
<protein>
    <submittedName>
        <fullName evidence="1">Uncharacterized protein</fullName>
    </submittedName>
</protein>
<evidence type="ECO:0000313" key="1">
    <source>
        <dbReference type="EMBL" id="KAI3754595.1"/>
    </source>
</evidence>
<gene>
    <name evidence="1" type="ORF">L1987_54382</name>
</gene>